<proteinExistence type="predicted"/>
<gene>
    <name evidence="1" type="ORF">SALB_00735</name>
</gene>
<protein>
    <recommendedName>
        <fullName evidence="3">Class I SAM-dependent methyltransferase</fullName>
    </recommendedName>
</protein>
<sequence>MNISDIHDNRFRAAVEQLKVPGMGTEQVGPFLYQLLQLFRPRHVLEVGMGYTTPFIAAALASAEAQSKTEILGLVAKTKRHLHGDDLSDDWLIDEPALLAPGEYLEPHLPCMVAVDDLSIGQSSASRAHEVLRELGLDRYVEVVNASLHEAESQIVQSLPSIDFAWVDAWECLYFFDHFWHLIDGDGGIVAMHYLMTYPGGEALIEYFQEYQRSHPGELEVLNILEPHKLMQNSITLLRKTTDIVPRPYSTDGVTITYSERLLNDAHEVNRRNVQWREN</sequence>
<accession>A0A401QRN1</accession>
<dbReference type="Gene3D" id="3.40.50.150">
    <property type="entry name" value="Vaccinia Virus protein VP39"/>
    <property type="match status" value="1"/>
</dbReference>
<dbReference type="EMBL" id="BHXC01000006">
    <property type="protein sequence ID" value="GCB88066.1"/>
    <property type="molecule type" value="Genomic_DNA"/>
</dbReference>
<evidence type="ECO:0000313" key="1">
    <source>
        <dbReference type="EMBL" id="GCB88066.1"/>
    </source>
</evidence>
<dbReference type="SUPFAM" id="SSF53335">
    <property type="entry name" value="S-adenosyl-L-methionine-dependent methyltransferases"/>
    <property type="match status" value="1"/>
</dbReference>
<evidence type="ECO:0008006" key="3">
    <source>
        <dbReference type="Google" id="ProtNLM"/>
    </source>
</evidence>
<comment type="caution">
    <text evidence="1">The sequence shown here is derived from an EMBL/GenBank/DDBJ whole genome shotgun (WGS) entry which is preliminary data.</text>
</comment>
<dbReference type="AlphaFoldDB" id="A0A401QRN1"/>
<dbReference type="InterPro" id="IPR029063">
    <property type="entry name" value="SAM-dependent_MTases_sf"/>
</dbReference>
<evidence type="ECO:0000313" key="2">
    <source>
        <dbReference type="Proteomes" id="UP000288351"/>
    </source>
</evidence>
<reference evidence="1 2" key="1">
    <citation type="journal article" date="2019" name="Microbiol. Resour. Announc.">
        <title>Draft Genome Sequence of the Most Traditional epsilon-Poly-l-Lysine Producer, Streptomyces albulus NBRC14147.</title>
        <authorList>
            <person name="Yamanaka K."/>
            <person name="Hamano Y."/>
        </authorList>
    </citation>
    <scope>NUCLEOTIDE SEQUENCE [LARGE SCALE GENOMIC DNA]</scope>
    <source>
        <strain evidence="1 2">NBRC 14147</strain>
    </source>
</reference>
<dbReference type="RefSeq" id="WP_020931337.1">
    <property type="nucleotide sequence ID" value="NZ_BHXC01000006.1"/>
</dbReference>
<organism evidence="1 2">
    <name type="scientific">Streptomyces noursei</name>
    <name type="common">Streptomyces albulus</name>
    <dbReference type="NCBI Taxonomy" id="1971"/>
    <lineage>
        <taxon>Bacteria</taxon>
        <taxon>Bacillati</taxon>
        <taxon>Actinomycetota</taxon>
        <taxon>Actinomycetes</taxon>
        <taxon>Kitasatosporales</taxon>
        <taxon>Streptomycetaceae</taxon>
        <taxon>Streptomyces</taxon>
    </lineage>
</organism>
<dbReference type="Proteomes" id="UP000288351">
    <property type="component" value="Unassembled WGS sequence"/>
</dbReference>
<name>A0A401QRN1_STRNR</name>